<dbReference type="EMBL" id="DPIY01000012">
    <property type="protein sequence ID" value="HCT58868.1"/>
    <property type="molecule type" value="Genomic_DNA"/>
</dbReference>
<evidence type="ECO:0000313" key="3">
    <source>
        <dbReference type="EMBL" id="HCT58868.1"/>
    </source>
</evidence>
<dbReference type="Proteomes" id="UP000264071">
    <property type="component" value="Unassembled WGS sequence"/>
</dbReference>
<keyword evidence="1" id="KW-0812">Transmembrane</keyword>
<dbReference type="CDD" id="cd04301">
    <property type="entry name" value="NAT_SF"/>
    <property type="match status" value="1"/>
</dbReference>
<proteinExistence type="predicted"/>
<dbReference type="AlphaFoldDB" id="A0A3D4VE09"/>
<feature type="domain" description="N-acetyltransferase" evidence="2">
    <location>
        <begin position="16"/>
        <end position="162"/>
    </location>
</feature>
<keyword evidence="1" id="KW-1133">Transmembrane helix</keyword>
<dbReference type="InterPro" id="IPR016181">
    <property type="entry name" value="Acyl_CoA_acyltransferase"/>
</dbReference>
<organism evidence="3 4">
    <name type="scientific">Gemmatimonas aurantiaca</name>
    <dbReference type="NCBI Taxonomy" id="173480"/>
    <lineage>
        <taxon>Bacteria</taxon>
        <taxon>Pseudomonadati</taxon>
        <taxon>Gemmatimonadota</taxon>
        <taxon>Gemmatimonadia</taxon>
        <taxon>Gemmatimonadales</taxon>
        <taxon>Gemmatimonadaceae</taxon>
        <taxon>Gemmatimonas</taxon>
    </lineage>
</organism>
<feature type="transmembrane region" description="Helical" evidence="1">
    <location>
        <begin position="68"/>
        <end position="85"/>
    </location>
</feature>
<keyword evidence="3" id="KW-0808">Transferase</keyword>
<gene>
    <name evidence="3" type="ORF">DGD08_16835</name>
</gene>
<reference evidence="3 4" key="1">
    <citation type="journal article" date="2018" name="Nat. Biotechnol.">
        <title>A standardized bacterial taxonomy based on genome phylogeny substantially revises the tree of life.</title>
        <authorList>
            <person name="Parks D.H."/>
            <person name="Chuvochina M."/>
            <person name="Waite D.W."/>
            <person name="Rinke C."/>
            <person name="Skarshewski A."/>
            <person name="Chaumeil P.A."/>
            <person name="Hugenholtz P."/>
        </authorList>
    </citation>
    <scope>NUCLEOTIDE SEQUENCE [LARGE SCALE GENOMIC DNA]</scope>
    <source>
        <strain evidence="3">UBA8844</strain>
    </source>
</reference>
<keyword evidence="1" id="KW-0472">Membrane</keyword>
<dbReference type="PROSITE" id="PS51186">
    <property type="entry name" value="GNAT"/>
    <property type="match status" value="1"/>
</dbReference>
<dbReference type="GO" id="GO:0016747">
    <property type="term" value="F:acyltransferase activity, transferring groups other than amino-acyl groups"/>
    <property type="evidence" value="ECO:0007669"/>
    <property type="project" value="InterPro"/>
</dbReference>
<evidence type="ECO:0000313" key="4">
    <source>
        <dbReference type="Proteomes" id="UP000264071"/>
    </source>
</evidence>
<name>A0A3D4VE09_9BACT</name>
<protein>
    <submittedName>
        <fullName evidence="3">N-acetyltransferase</fullName>
    </submittedName>
</protein>
<accession>A0A3D4VE09</accession>
<dbReference type="Gene3D" id="3.40.630.30">
    <property type="match status" value="1"/>
</dbReference>
<comment type="caution">
    <text evidence="3">The sequence shown here is derived from an EMBL/GenBank/DDBJ whole genome shotgun (WGS) entry which is preliminary data.</text>
</comment>
<evidence type="ECO:0000259" key="2">
    <source>
        <dbReference type="PROSITE" id="PS51186"/>
    </source>
</evidence>
<dbReference type="SUPFAM" id="SSF55729">
    <property type="entry name" value="Acyl-CoA N-acyltransferases (Nat)"/>
    <property type="match status" value="1"/>
</dbReference>
<dbReference type="InterPro" id="IPR000182">
    <property type="entry name" value="GNAT_dom"/>
</dbReference>
<evidence type="ECO:0000256" key="1">
    <source>
        <dbReference type="SAM" id="Phobius"/>
    </source>
</evidence>
<sequence length="215" mass="24316">MVRPQMSAGDPEASFTLITDPGSDAFAQFFAIYEASIPEYERKSREAIAALVTRADYRIVGLEMNNDIVAFFILFLSTAHSLGLLEYMATTSSARNGGLGSKLFRKAAELAGELPMLVEVDSEREDTPDRALRVRRKEFYFRHGCRQIPHLDYRMPMVGSAEPPTMDLLLYWKEHEEVLSPGLVRQWLEHIYVDVYGCSRDDGRIATMVLSVSKI</sequence>
<dbReference type="Pfam" id="PF00583">
    <property type="entry name" value="Acetyltransf_1"/>
    <property type="match status" value="1"/>
</dbReference>